<feature type="region of interest" description="Disordered" evidence="1">
    <location>
        <begin position="74"/>
        <end position="168"/>
    </location>
</feature>
<evidence type="ECO:0000256" key="1">
    <source>
        <dbReference type="SAM" id="MobiDB-lite"/>
    </source>
</evidence>
<name>G0MF99_CAEBE</name>
<evidence type="ECO:0000313" key="3">
    <source>
        <dbReference type="EMBL" id="EGT54294.1"/>
    </source>
</evidence>
<dbReference type="HOGENOM" id="CLU_1587961_0_0_1"/>
<evidence type="ECO:0000256" key="2">
    <source>
        <dbReference type="SAM" id="SignalP"/>
    </source>
</evidence>
<accession>G0MF99</accession>
<dbReference type="Proteomes" id="UP000008068">
    <property type="component" value="Unassembled WGS sequence"/>
</dbReference>
<evidence type="ECO:0000313" key="4">
    <source>
        <dbReference type="Proteomes" id="UP000008068"/>
    </source>
</evidence>
<keyword evidence="4" id="KW-1185">Reference proteome</keyword>
<feature type="signal peptide" evidence="2">
    <location>
        <begin position="1"/>
        <end position="21"/>
    </location>
</feature>
<dbReference type="EMBL" id="GL379792">
    <property type="protein sequence ID" value="EGT54294.1"/>
    <property type="molecule type" value="Genomic_DNA"/>
</dbReference>
<reference evidence="4" key="1">
    <citation type="submission" date="2011-07" db="EMBL/GenBank/DDBJ databases">
        <authorList>
            <consortium name="Caenorhabditis brenneri Sequencing and Analysis Consortium"/>
            <person name="Wilson R.K."/>
        </authorList>
    </citation>
    <scope>NUCLEOTIDE SEQUENCE [LARGE SCALE GENOMIC DNA]</scope>
    <source>
        <strain evidence="4">PB2801</strain>
    </source>
</reference>
<keyword evidence="2" id="KW-0732">Signal</keyword>
<proteinExistence type="predicted"/>
<sequence length="168" mass="18978">MFVYILSFVGFCSFILVQINCKKKKKEVVEPVVIVAPSPQAQSLGSKLTDLNDNVQMDVTQREDETELVMEEMELEEQQKQMKNGSKGSKPSSAEKSGKKMEKSAKKAPLEIDKTQQMSEKEPEKSVEKTQNSFKGEKKENKTSQESLKFYGNSPQKNTGLKYSQDVL</sequence>
<feature type="compositionally biased region" description="Basic and acidic residues" evidence="1">
    <location>
        <begin position="96"/>
        <end position="128"/>
    </location>
</feature>
<feature type="compositionally biased region" description="Polar residues" evidence="1">
    <location>
        <begin position="81"/>
        <end position="91"/>
    </location>
</feature>
<feature type="compositionally biased region" description="Polar residues" evidence="1">
    <location>
        <begin position="153"/>
        <end position="168"/>
    </location>
</feature>
<feature type="chain" id="PRO_5003403828" evidence="2">
    <location>
        <begin position="22"/>
        <end position="168"/>
    </location>
</feature>
<protein>
    <submittedName>
        <fullName evidence="3">Uncharacterized protein</fullName>
    </submittedName>
</protein>
<gene>
    <name evidence="3" type="ORF">CAEBREN_20666</name>
</gene>
<organism evidence="4">
    <name type="scientific">Caenorhabditis brenneri</name>
    <name type="common">Nematode worm</name>
    <dbReference type="NCBI Taxonomy" id="135651"/>
    <lineage>
        <taxon>Eukaryota</taxon>
        <taxon>Metazoa</taxon>
        <taxon>Ecdysozoa</taxon>
        <taxon>Nematoda</taxon>
        <taxon>Chromadorea</taxon>
        <taxon>Rhabditida</taxon>
        <taxon>Rhabditina</taxon>
        <taxon>Rhabditomorpha</taxon>
        <taxon>Rhabditoidea</taxon>
        <taxon>Rhabditidae</taxon>
        <taxon>Peloderinae</taxon>
        <taxon>Caenorhabditis</taxon>
    </lineage>
</organism>
<dbReference type="AlphaFoldDB" id="G0MF99"/>
<dbReference type="InParanoid" id="G0MF99"/>